<evidence type="ECO:0000313" key="6">
    <source>
        <dbReference type="Proteomes" id="UP001597302"/>
    </source>
</evidence>
<dbReference type="InterPro" id="IPR043137">
    <property type="entry name" value="GGT_ssub_C"/>
</dbReference>
<evidence type="ECO:0000256" key="4">
    <source>
        <dbReference type="ARBA" id="ARBA00023145"/>
    </source>
</evidence>
<evidence type="ECO:0000256" key="2">
    <source>
        <dbReference type="ARBA" id="ARBA00022679"/>
    </source>
</evidence>
<dbReference type="GO" id="GO:0103068">
    <property type="term" value="F:leukotriene C4 gamma-glutamyl transferase activity"/>
    <property type="evidence" value="ECO:0007669"/>
    <property type="project" value="UniProtKB-EC"/>
</dbReference>
<keyword evidence="4" id="KW-0865">Zymogen</keyword>
<dbReference type="PANTHER" id="PTHR43199">
    <property type="entry name" value="GLUTATHIONE HYDROLASE"/>
    <property type="match status" value="1"/>
</dbReference>
<protein>
    <submittedName>
        <fullName evidence="5">Gamma-glutamyltransferase</fullName>
        <ecNumber evidence="5">2.3.2.2</ecNumber>
    </submittedName>
</protein>
<comment type="caution">
    <text evidence="5">The sequence shown here is derived from an EMBL/GenBank/DDBJ whole genome shotgun (WGS) entry which is preliminary data.</text>
</comment>
<proteinExistence type="inferred from homology"/>
<dbReference type="EC" id="2.3.2.2" evidence="5"/>
<keyword evidence="3" id="KW-0378">Hydrolase</keyword>
<dbReference type="InterPro" id="IPR051792">
    <property type="entry name" value="GGT_bact"/>
</dbReference>
<dbReference type="PANTHER" id="PTHR43199:SF1">
    <property type="entry name" value="GLUTATHIONE HYDROLASE PROENZYME"/>
    <property type="match status" value="1"/>
</dbReference>
<sequence length="529" mass="55629">MTNLSKTQRIRKEVVWTDGGVVACQHRKAAEVGAAVLAAGGDAMDAAVATSFAVGVVEPWMSGPMGGGMMTLWRADDQRAEVIEFGMRAPAALDVADYPLEPGRQAADLFPWTRVRDDRNIYGATSVAVPGTVAGMALAHQRYGRKDWADLLAPAVALADQGMALDWYSSLLIASGARQLARDPDAAALFLADGQWPDIAGWTTATDARLDQRAHAATLRRLADHGPQDFYDGATARMLVEDLRAKGGCLSLDDLRDYRATAAVPRTVRYRDAVIHAPSGLSAGAALVQTLQQMQGAFQPGDAPSAASYGALAAGLGEAYRDRLAQGGDTGESPRAPACTTSFSVVDRHGNMVNVTQTLLSMFGSHVVSPQTGMLLNNGIMWFDPEPGKPNSLAPGKRCLMNVCPTVGQVGDRMFAIGASGGRKILPAVANLVSFMVDFGMDLEAAFHTPRIDASAASGTVMDEDLPPDVAHALAALGQVTTARRTVHPYAFAVPAGVMRAAGRNCGATEIMSPWGDAVSEGEISLPTA</sequence>
<keyword evidence="5" id="KW-0012">Acyltransferase</keyword>
<dbReference type="SUPFAM" id="SSF56235">
    <property type="entry name" value="N-terminal nucleophile aminohydrolases (Ntn hydrolases)"/>
    <property type="match status" value="1"/>
</dbReference>
<comment type="similarity">
    <text evidence="1">Belongs to the gamma-glutamyltransferase family.</text>
</comment>
<evidence type="ECO:0000313" key="5">
    <source>
        <dbReference type="EMBL" id="MFD1482161.1"/>
    </source>
</evidence>
<dbReference type="EMBL" id="JBHTOQ010000022">
    <property type="protein sequence ID" value="MFD1482161.1"/>
    <property type="molecule type" value="Genomic_DNA"/>
</dbReference>
<accession>A0ABW4DZ38</accession>
<reference evidence="6" key="1">
    <citation type="journal article" date="2019" name="Int. J. Syst. Evol. Microbiol.">
        <title>The Global Catalogue of Microorganisms (GCM) 10K type strain sequencing project: providing services to taxonomists for standard genome sequencing and annotation.</title>
        <authorList>
            <consortium name="The Broad Institute Genomics Platform"/>
            <consortium name="The Broad Institute Genome Sequencing Center for Infectious Disease"/>
            <person name="Wu L."/>
            <person name="Ma J."/>
        </authorList>
    </citation>
    <scope>NUCLEOTIDE SEQUENCE [LARGE SCALE GENOMIC DNA]</scope>
    <source>
        <strain evidence="6">CCM 8875</strain>
    </source>
</reference>
<dbReference type="Proteomes" id="UP001597302">
    <property type="component" value="Unassembled WGS sequence"/>
</dbReference>
<gene>
    <name evidence="5" type="ORF">ACFQ5P_12730</name>
</gene>
<name>A0ABW4DZ38_9RHOB</name>
<dbReference type="Pfam" id="PF01019">
    <property type="entry name" value="G_glu_transpept"/>
    <property type="match status" value="2"/>
</dbReference>
<dbReference type="RefSeq" id="WP_131573600.1">
    <property type="nucleotide sequence ID" value="NZ_CBCSAJ010000007.1"/>
</dbReference>
<evidence type="ECO:0000256" key="3">
    <source>
        <dbReference type="ARBA" id="ARBA00022801"/>
    </source>
</evidence>
<organism evidence="5 6">
    <name type="scientific">Paracoccus nototheniae</name>
    <dbReference type="NCBI Taxonomy" id="2489002"/>
    <lineage>
        <taxon>Bacteria</taxon>
        <taxon>Pseudomonadati</taxon>
        <taxon>Pseudomonadota</taxon>
        <taxon>Alphaproteobacteria</taxon>
        <taxon>Rhodobacterales</taxon>
        <taxon>Paracoccaceae</taxon>
        <taxon>Paracoccus</taxon>
    </lineage>
</organism>
<dbReference type="PRINTS" id="PR01210">
    <property type="entry name" value="GGTRANSPTASE"/>
</dbReference>
<keyword evidence="2 5" id="KW-0808">Transferase</keyword>
<keyword evidence="6" id="KW-1185">Reference proteome</keyword>
<dbReference type="InterPro" id="IPR029055">
    <property type="entry name" value="Ntn_hydrolases_N"/>
</dbReference>
<evidence type="ECO:0000256" key="1">
    <source>
        <dbReference type="ARBA" id="ARBA00009381"/>
    </source>
</evidence>
<dbReference type="Gene3D" id="3.60.20.40">
    <property type="match status" value="1"/>
</dbReference>